<dbReference type="AlphaFoldDB" id="A0A414B5L7"/>
<dbReference type="Proteomes" id="UP000284621">
    <property type="component" value="Unassembled WGS sequence"/>
</dbReference>
<evidence type="ECO:0000256" key="2">
    <source>
        <dbReference type="ARBA" id="ARBA00022525"/>
    </source>
</evidence>
<dbReference type="Gene3D" id="3.40.390.10">
    <property type="entry name" value="Collagenase (Catalytic Domain)"/>
    <property type="match status" value="1"/>
</dbReference>
<feature type="domain" description="ATLF-like" evidence="3">
    <location>
        <begin position="1"/>
        <end position="101"/>
    </location>
</feature>
<comment type="caution">
    <text evidence="4">The sequence shown here is derived from an EMBL/GenBank/DDBJ whole genome shotgun (WGS) entry which is preliminary data.</text>
</comment>
<keyword evidence="2" id="KW-0964">Secreted</keyword>
<dbReference type="InterPro" id="IPR014781">
    <property type="entry name" value="Anthrax_toxin_lethal/edema_N/C"/>
</dbReference>
<accession>A0A414B5L7</accession>
<dbReference type="GO" id="GO:0005576">
    <property type="term" value="C:extracellular region"/>
    <property type="evidence" value="ECO:0007669"/>
    <property type="project" value="UniProtKB-SubCell"/>
</dbReference>
<dbReference type="InterPro" id="IPR024079">
    <property type="entry name" value="MetalloPept_cat_dom_sf"/>
</dbReference>
<dbReference type="EMBL" id="QSID01000008">
    <property type="protein sequence ID" value="RHC64862.1"/>
    <property type="molecule type" value="Genomic_DNA"/>
</dbReference>
<sequence>MFSTKNHNIQLKRGQSSYLLHELGHFVSALKGRNGKKIDQSSEFTRIYNEEKSAYVGNNKAYVTQDAAEYFAESFRDYTENPSALKSQRPETYSYISQMVSSLSSSDVKAFRNAYGWYWSINK</sequence>
<dbReference type="CDD" id="cd20184">
    <property type="entry name" value="M34_peptidase_like"/>
    <property type="match status" value="1"/>
</dbReference>
<evidence type="ECO:0000259" key="3">
    <source>
        <dbReference type="PROSITE" id="PS51995"/>
    </source>
</evidence>
<proteinExistence type="predicted"/>
<dbReference type="GO" id="GO:0008237">
    <property type="term" value="F:metallopeptidase activity"/>
    <property type="evidence" value="ECO:0007669"/>
    <property type="project" value="InterPro"/>
</dbReference>
<dbReference type="PROSITE" id="PS51995">
    <property type="entry name" value="ATLF"/>
    <property type="match status" value="1"/>
</dbReference>
<evidence type="ECO:0000313" key="5">
    <source>
        <dbReference type="Proteomes" id="UP000284621"/>
    </source>
</evidence>
<evidence type="ECO:0000313" key="4">
    <source>
        <dbReference type="EMBL" id="RHC64862.1"/>
    </source>
</evidence>
<evidence type="ECO:0000256" key="1">
    <source>
        <dbReference type="ARBA" id="ARBA00004613"/>
    </source>
</evidence>
<gene>
    <name evidence="4" type="ORF">DW833_08245</name>
</gene>
<name>A0A414B5L7_9FIRM</name>
<protein>
    <recommendedName>
        <fullName evidence="3">ATLF-like domain-containing protein</fullName>
    </recommendedName>
</protein>
<organism evidence="4 5">
    <name type="scientific">Anaerobutyricum hallii</name>
    <dbReference type="NCBI Taxonomy" id="39488"/>
    <lineage>
        <taxon>Bacteria</taxon>
        <taxon>Bacillati</taxon>
        <taxon>Bacillota</taxon>
        <taxon>Clostridia</taxon>
        <taxon>Lachnospirales</taxon>
        <taxon>Lachnospiraceae</taxon>
        <taxon>Anaerobutyricum</taxon>
    </lineage>
</organism>
<dbReference type="Pfam" id="PF07737">
    <property type="entry name" value="ATLF"/>
    <property type="match status" value="1"/>
</dbReference>
<dbReference type="SUPFAM" id="SSF55486">
    <property type="entry name" value="Metalloproteases ('zincins'), catalytic domain"/>
    <property type="match status" value="1"/>
</dbReference>
<dbReference type="InterPro" id="IPR047568">
    <property type="entry name" value="ATLF-like_dom"/>
</dbReference>
<keyword evidence="5" id="KW-1185">Reference proteome</keyword>
<reference evidence="4 5" key="1">
    <citation type="submission" date="2018-08" db="EMBL/GenBank/DDBJ databases">
        <title>A genome reference for cultivated species of the human gut microbiota.</title>
        <authorList>
            <person name="Zou Y."/>
            <person name="Xue W."/>
            <person name="Luo G."/>
        </authorList>
    </citation>
    <scope>NUCLEOTIDE SEQUENCE [LARGE SCALE GENOMIC DNA]</scope>
    <source>
        <strain evidence="4 5">AM34-3LB</strain>
    </source>
</reference>
<comment type="subcellular location">
    <subcellularLocation>
        <location evidence="1">Secreted</location>
    </subcellularLocation>
</comment>
<dbReference type="RefSeq" id="WP_118381112.1">
    <property type="nucleotide sequence ID" value="NZ_CABJFJ010000008.1"/>
</dbReference>